<dbReference type="Proteomes" id="UP000694845">
    <property type="component" value="Unplaced"/>
</dbReference>
<dbReference type="Gene3D" id="3.20.20.140">
    <property type="entry name" value="Metal-dependent hydrolases"/>
    <property type="match status" value="1"/>
</dbReference>
<reference evidence="11" key="1">
    <citation type="submission" date="2025-08" db="UniProtKB">
        <authorList>
            <consortium name="RefSeq"/>
        </authorList>
    </citation>
    <scope>IDENTIFICATION</scope>
</reference>
<evidence type="ECO:0000256" key="7">
    <source>
        <dbReference type="ARBA" id="ARBA00022801"/>
    </source>
</evidence>
<protein>
    <recommendedName>
        <fullName evidence="5">Adenosine deaminase</fullName>
        <ecNumber evidence="4">3.5.4.4</ecNumber>
    </recommendedName>
</protein>
<dbReference type="Pfam" id="PF00962">
    <property type="entry name" value="A_deaminase"/>
    <property type="match status" value="1"/>
</dbReference>
<dbReference type="GO" id="GO:0009897">
    <property type="term" value="C:external side of plasma membrane"/>
    <property type="evidence" value="ECO:0007669"/>
    <property type="project" value="TreeGrafter"/>
</dbReference>
<dbReference type="GO" id="GO:0004000">
    <property type="term" value="F:adenosine deaminase activity"/>
    <property type="evidence" value="ECO:0007669"/>
    <property type="project" value="TreeGrafter"/>
</dbReference>
<dbReference type="PROSITE" id="PS00485">
    <property type="entry name" value="A_DEAMINASE"/>
    <property type="match status" value="1"/>
</dbReference>
<evidence type="ECO:0000256" key="6">
    <source>
        <dbReference type="ARBA" id="ARBA00022723"/>
    </source>
</evidence>
<dbReference type="NCBIfam" id="TIGR01430">
    <property type="entry name" value="aden_deam"/>
    <property type="match status" value="1"/>
</dbReference>
<comment type="cofactor">
    <cofactor evidence="1">
        <name>Zn(2+)</name>
        <dbReference type="ChEBI" id="CHEBI:29105"/>
    </cofactor>
</comment>
<evidence type="ECO:0000313" key="10">
    <source>
        <dbReference type="Proteomes" id="UP000694845"/>
    </source>
</evidence>
<dbReference type="GO" id="GO:0043103">
    <property type="term" value="P:hypoxanthine salvage"/>
    <property type="evidence" value="ECO:0007669"/>
    <property type="project" value="TreeGrafter"/>
</dbReference>
<dbReference type="InterPro" id="IPR006330">
    <property type="entry name" value="Ado/ade_deaminase"/>
</dbReference>
<dbReference type="AlphaFoldDB" id="A0A8B7XSB3"/>
<dbReference type="PANTHER" id="PTHR11409">
    <property type="entry name" value="ADENOSINE DEAMINASE"/>
    <property type="match status" value="1"/>
</dbReference>
<dbReference type="FunFam" id="3.20.20.140:FF:000057">
    <property type="entry name" value="Adenosine deaminase"/>
    <property type="match status" value="1"/>
</dbReference>
<dbReference type="GO" id="GO:0046103">
    <property type="term" value="P:inosine biosynthetic process"/>
    <property type="evidence" value="ECO:0007669"/>
    <property type="project" value="TreeGrafter"/>
</dbReference>
<dbReference type="GO" id="GO:0005829">
    <property type="term" value="C:cytosol"/>
    <property type="evidence" value="ECO:0007669"/>
    <property type="project" value="TreeGrafter"/>
</dbReference>
<dbReference type="RefSeq" id="XP_022083748.1">
    <property type="nucleotide sequence ID" value="XM_022228056.1"/>
</dbReference>
<accession>A0A8B7XSB3</accession>
<dbReference type="GO" id="GO:0006154">
    <property type="term" value="P:adenosine catabolic process"/>
    <property type="evidence" value="ECO:0007669"/>
    <property type="project" value="TreeGrafter"/>
</dbReference>
<keyword evidence="8" id="KW-0862">Zinc</keyword>
<evidence type="ECO:0000256" key="8">
    <source>
        <dbReference type="ARBA" id="ARBA00022833"/>
    </source>
</evidence>
<evidence type="ECO:0000256" key="3">
    <source>
        <dbReference type="ARBA" id="ARBA00006676"/>
    </source>
</evidence>
<sequence>MQVESKSMLPPKVELHIHLDGAVRPSTVWDLAKKRGINVPGSNAKEMTSSIRNFEMGTLPKFLDTFKIFLPPLIGDKEALRRISYEICEDKAKEGVVYFEARFSPHLLVYSDPESGHVKEKALSTHDVMRSIVEGIEQGQKDFNVKARLIICTARETPAWALECLQLCQEFSEFVVAIDIADCGGKDETEGEEYHHEIIRVFQEAERCGVHRTVHAGESGPAGNVKIAIEELKAERIGHGYHVLEDDDIYQMVKDKDIHFEICPTSSVYTGSCDSDFTKHPCVRFIKDQINFSLNTDDPMVFGNTINDEFEIARKYFGLSDEQAIQVTFNAARASFLPKQEKLELIEKLRAAYHVAD</sequence>
<keyword evidence="10" id="KW-1185">Reference proteome</keyword>
<dbReference type="InterPro" id="IPR006650">
    <property type="entry name" value="A/AMP_deam_AS"/>
</dbReference>
<dbReference type="EC" id="3.5.4.4" evidence="4"/>
<name>A0A8B7XSB3_ACAPL</name>
<keyword evidence="6" id="KW-0479">Metal-binding</keyword>
<dbReference type="OrthoDB" id="272271at2759"/>
<feature type="domain" description="Adenosine deaminase" evidence="9">
    <location>
        <begin position="11"/>
        <end position="350"/>
    </location>
</feature>
<dbReference type="OMA" id="NKIALPW"/>
<dbReference type="GO" id="GO:0046872">
    <property type="term" value="F:metal ion binding"/>
    <property type="evidence" value="ECO:0007669"/>
    <property type="project" value="UniProtKB-KW"/>
</dbReference>
<keyword evidence="7" id="KW-0378">Hydrolase</keyword>
<dbReference type="InterPro" id="IPR032466">
    <property type="entry name" value="Metal_Hydrolase"/>
</dbReference>
<evidence type="ECO:0000256" key="5">
    <source>
        <dbReference type="ARBA" id="ARBA00018099"/>
    </source>
</evidence>
<dbReference type="GeneID" id="110975510"/>
<evidence type="ECO:0000256" key="1">
    <source>
        <dbReference type="ARBA" id="ARBA00001947"/>
    </source>
</evidence>
<dbReference type="PANTHER" id="PTHR11409:SF43">
    <property type="entry name" value="ADENOSINE DEAMINASE"/>
    <property type="match status" value="1"/>
</dbReference>
<comment type="similarity">
    <text evidence="3">Belongs to the metallo-dependent hydrolases superfamily. Adenosine and AMP deaminases family.</text>
</comment>
<evidence type="ECO:0000313" key="11">
    <source>
        <dbReference type="RefSeq" id="XP_022083748.1"/>
    </source>
</evidence>
<dbReference type="KEGG" id="aplc:110975510"/>
<evidence type="ECO:0000256" key="4">
    <source>
        <dbReference type="ARBA" id="ARBA00012784"/>
    </source>
</evidence>
<proteinExistence type="inferred from homology"/>
<dbReference type="InterPro" id="IPR001365">
    <property type="entry name" value="A_deaminase_dom"/>
</dbReference>
<evidence type="ECO:0000256" key="2">
    <source>
        <dbReference type="ARBA" id="ARBA00004296"/>
    </source>
</evidence>
<dbReference type="SUPFAM" id="SSF51556">
    <property type="entry name" value="Metallo-dependent hydrolases"/>
    <property type="match status" value="1"/>
</dbReference>
<gene>
    <name evidence="11" type="primary">LOC110975510</name>
</gene>
<dbReference type="GO" id="GO:0009168">
    <property type="term" value="P:purine ribonucleoside monophosphate biosynthetic process"/>
    <property type="evidence" value="ECO:0007669"/>
    <property type="project" value="InterPro"/>
</dbReference>
<evidence type="ECO:0000259" key="9">
    <source>
        <dbReference type="Pfam" id="PF00962"/>
    </source>
</evidence>
<organism evidence="10 11">
    <name type="scientific">Acanthaster planci</name>
    <name type="common">Crown-of-thorns starfish</name>
    <dbReference type="NCBI Taxonomy" id="133434"/>
    <lineage>
        <taxon>Eukaryota</taxon>
        <taxon>Metazoa</taxon>
        <taxon>Echinodermata</taxon>
        <taxon>Eleutherozoa</taxon>
        <taxon>Asterozoa</taxon>
        <taxon>Asteroidea</taxon>
        <taxon>Valvatacea</taxon>
        <taxon>Valvatida</taxon>
        <taxon>Acanthasteridae</taxon>
        <taxon>Acanthaster</taxon>
    </lineage>
</organism>
<dbReference type="GO" id="GO:0060169">
    <property type="term" value="P:negative regulation of adenosine receptor signaling pathway"/>
    <property type="evidence" value="ECO:0007669"/>
    <property type="project" value="TreeGrafter"/>
</dbReference>
<comment type="subcellular location">
    <subcellularLocation>
        <location evidence="2">Cell membrane</location>
        <topology evidence="2">Peripheral membrane protein</topology>
        <orientation evidence="2">Extracellular side</orientation>
    </subcellularLocation>
</comment>